<reference evidence="6 7" key="1">
    <citation type="submission" date="2023-08" db="EMBL/GenBank/DDBJ databases">
        <title>Implementing the SeqCode for naming new Mesorhizobium species isolated from Vachellia karroo root nodules.</title>
        <authorList>
            <person name="Van Lill M."/>
        </authorList>
    </citation>
    <scope>NUCLEOTIDE SEQUENCE [LARGE SCALE GENOMIC DNA]</scope>
    <source>
        <strain evidence="6 7">VK24D</strain>
    </source>
</reference>
<proteinExistence type="inferred from homology"/>
<name>A0ABU4Y079_9HYPH</name>
<dbReference type="PROSITE" id="PS50931">
    <property type="entry name" value="HTH_LYSR"/>
    <property type="match status" value="1"/>
</dbReference>
<dbReference type="PANTHER" id="PTHR30346:SF28">
    <property type="entry name" value="HTH-TYPE TRANSCRIPTIONAL REGULATOR CYNR"/>
    <property type="match status" value="1"/>
</dbReference>
<protein>
    <submittedName>
        <fullName evidence="6">LysR family transcriptional regulator</fullName>
    </submittedName>
</protein>
<comment type="similarity">
    <text evidence="1">Belongs to the LysR transcriptional regulatory family.</text>
</comment>
<dbReference type="InterPro" id="IPR005119">
    <property type="entry name" value="LysR_subst-bd"/>
</dbReference>
<dbReference type="SUPFAM" id="SSF46785">
    <property type="entry name" value="Winged helix' DNA-binding domain"/>
    <property type="match status" value="1"/>
</dbReference>
<keyword evidence="2" id="KW-0805">Transcription regulation</keyword>
<dbReference type="Gene3D" id="1.10.10.10">
    <property type="entry name" value="Winged helix-like DNA-binding domain superfamily/Winged helix DNA-binding domain"/>
    <property type="match status" value="1"/>
</dbReference>
<dbReference type="PANTHER" id="PTHR30346">
    <property type="entry name" value="TRANSCRIPTIONAL DUAL REGULATOR HCAR-RELATED"/>
    <property type="match status" value="1"/>
</dbReference>
<dbReference type="EMBL" id="JAVIIW010000020">
    <property type="protein sequence ID" value="MDX8480360.1"/>
    <property type="molecule type" value="Genomic_DNA"/>
</dbReference>
<evidence type="ECO:0000256" key="1">
    <source>
        <dbReference type="ARBA" id="ARBA00009437"/>
    </source>
</evidence>
<dbReference type="Pfam" id="PF03466">
    <property type="entry name" value="LysR_substrate"/>
    <property type="match status" value="1"/>
</dbReference>
<keyword evidence="3" id="KW-0238">DNA-binding</keyword>
<evidence type="ECO:0000313" key="7">
    <source>
        <dbReference type="Proteomes" id="UP001287059"/>
    </source>
</evidence>
<dbReference type="Proteomes" id="UP001287059">
    <property type="component" value="Unassembled WGS sequence"/>
</dbReference>
<dbReference type="SUPFAM" id="SSF53850">
    <property type="entry name" value="Periplasmic binding protein-like II"/>
    <property type="match status" value="1"/>
</dbReference>
<keyword evidence="4" id="KW-0804">Transcription</keyword>
<dbReference type="Pfam" id="PF00126">
    <property type="entry name" value="HTH_1"/>
    <property type="match status" value="1"/>
</dbReference>
<dbReference type="CDD" id="cd05466">
    <property type="entry name" value="PBP2_LTTR_substrate"/>
    <property type="match status" value="1"/>
</dbReference>
<dbReference type="InterPro" id="IPR036388">
    <property type="entry name" value="WH-like_DNA-bd_sf"/>
</dbReference>
<dbReference type="InterPro" id="IPR000847">
    <property type="entry name" value="LysR_HTH_N"/>
</dbReference>
<evidence type="ECO:0000256" key="4">
    <source>
        <dbReference type="ARBA" id="ARBA00023163"/>
    </source>
</evidence>
<accession>A0ABU4Y079</accession>
<dbReference type="RefSeq" id="WP_320288666.1">
    <property type="nucleotide sequence ID" value="NZ_JAVIIW010000020.1"/>
</dbReference>
<sequence length="292" mass="32981">MEMHQIRYFLAAARTLSFTRAAEFCGVSQPALTTAIKKLEANLGTPLFYREGHRLQLSEFGRRMEPSLARIVEQTEMAETAAENFRLLNQAPIRLGVMSTIGPLGLSRFLADFERDCPGVEVAVSENSPERLADRLAADELDLAILNARDGLGESYRSEPLYTERYVVLLPPQHPLKEKNGLTLQDLSEQPYVDRLSCEMREMVIGLCESRDVKLYARFRSEREDWVQAMVMANIGFAFMPEHSVTHPDALRRPLVDPIIERTISLVSLPGRRHSPGVAAFVRASRGRRWPA</sequence>
<evidence type="ECO:0000259" key="5">
    <source>
        <dbReference type="PROSITE" id="PS50931"/>
    </source>
</evidence>
<dbReference type="Gene3D" id="3.40.190.10">
    <property type="entry name" value="Periplasmic binding protein-like II"/>
    <property type="match status" value="2"/>
</dbReference>
<feature type="domain" description="HTH lysR-type" evidence="5">
    <location>
        <begin position="1"/>
        <end position="58"/>
    </location>
</feature>
<evidence type="ECO:0000256" key="3">
    <source>
        <dbReference type="ARBA" id="ARBA00023125"/>
    </source>
</evidence>
<organism evidence="6 7">
    <name type="scientific">Mesorhizobium album</name>
    <dbReference type="NCBI Taxonomy" id="3072314"/>
    <lineage>
        <taxon>Bacteria</taxon>
        <taxon>Pseudomonadati</taxon>
        <taxon>Pseudomonadota</taxon>
        <taxon>Alphaproteobacteria</taxon>
        <taxon>Hyphomicrobiales</taxon>
        <taxon>Phyllobacteriaceae</taxon>
        <taxon>Mesorhizobium</taxon>
    </lineage>
</organism>
<keyword evidence="7" id="KW-1185">Reference proteome</keyword>
<gene>
    <name evidence="6" type="ORF">RFN28_18100</name>
</gene>
<comment type="caution">
    <text evidence="6">The sequence shown here is derived from an EMBL/GenBank/DDBJ whole genome shotgun (WGS) entry which is preliminary data.</text>
</comment>
<evidence type="ECO:0000313" key="6">
    <source>
        <dbReference type="EMBL" id="MDX8480360.1"/>
    </source>
</evidence>
<evidence type="ECO:0000256" key="2">
    <source>
        <dbReference type="ARBA" id="ARBA00023015"/>
    </source>
</evidence>
<dbReference type="InterPro" id="IPR036390">
    <property type="entry name" value="WH_DNA-bd_sf"/>
</dbReference>
<dbReference type="PRINTS" id="PR00039">
    <property type="entry name" value="HTHLYSR"/>
</dbReference>